<organism evidence="1 2">
    <name type="scientific">Rothia kristinae</name>
    <dbReference type="NCBI Taxonomy" id="37923"/>
    <lineage>
        <taxon>Bacteria</taxon>
        <taxon>Bacillati</taxon>
        <taxon>Actinomycetota</taxon>
        <taxon>Actinomycetes</taxon>
        <taxon>Micrococcales</taxon>
        <taxon>Micrococcaceae</taxon>
        <taxon>Rothia</taxon>
    </lineage>
</organism>
<name>A0A7T4T427_9MICC</name>
<evidence type="ECO:0000313" key="1">
    <source>
        <dbReference type="EMBL" id="QQC59205.1"/>
    </source>
</evidence>
<protein>
    <recommendedName>
        <fullName evidence="3">DAPG hydrolase PhiG domain-containing protein</fullName>
    </recommendedName>
</protein>
<dbReference type="RefSeq" id="WP_198490156.1">
    <property type="nucleotide sequence ID" value="NZ_CP066078.1"/>
</dbReference>
<accession>A0A7T4T427</accession>
<sequence length="237" mass="27013">MIPVDDTLRRQRLLARQALQRAGKLAFKPVSSAKWADVSVDRRGALLVRIDHDDLQGVTPPMLKWWFENLAGTTTWNGEDFSGPEILNYHLWHHRDHIRVTPMTDAPDGTRNTGFRVGARSRIDEQFNDYRDRVHQVMHTTVLDESEFTFHILGPGDRPAGRFTHRYAPVPGGVSFYAETAVDFQTPLVGPLLNRVMGPMVFSKSTADHWIRHNIEETGRTQDILPVLYKAAHPEQS</sequence>
<reference evidence="1 2" key="1">
    <citation type="submission" date="2020-12" db="EMBL/GenBank/DDBJ databases">
        <title>FDA dAtabase for Regulatory Grade micrObial Sequences (FDA-ARGOS): Supporting development and validation of Infectious Disease Dx tests.</title>
        <authorList>
            <person name="Sproer C."/>
            <person name="Gronow S."/>
            <person name="Severitt S."/>
            <person name="Schroder I."/>
            <person name="Tallon L."/>
            <person name="Sadzewicz L."/>
            <person name="Zhao X."/>
            <person name="Boylan J."/>
            <person name="Ott S."/>
            <person name="Bowen H."/>
            <person name="Vavikolanu K."/>
            <person name="Mehta A."/>
            <person name="Aluvathingal J."/>
            <person name="Nadendla S."/>
            <person name="Lowell S."/>
            <person name="Myers T."/>
            <person name="Yan Y."/>
            <person name="Sichtig H."/>
        </authorList>
    </citation>
    <scope>NUCLEOTIDE SEQUENCE [LARGE SCALE GENOMIC DNA]</scope>
    <source>
        <strain evidence="1 2">FDAARGOS_1001</strain>
    </source>
</reference>
<gene>
    <name evidence="1" type="ORF">I6H58_09735</name>
</gene>
<evidence type="ECO:0008006" key="3">
    <source>
        <dbReference type="Google" id="ProtNLM"/>
    </source>
</evidence>
<evidence type="ECO:0000313" key="2">
    <source>
        <dbReference type="Proteomes" id="UP000595221"/>
    </source>
</evidence>
<dbReference type="Proteomes" id="UP000595221">
    <property type="component" value="Chromosome"/>
</dbReference>
<dbReference type="AlphaFoldDB" id="A0A7T4T427"/>
<proteinExistence type="predicted"/>
<dbReference type="EMBL" id="CP066078">
    <property type="protein sequence ID" value="QQC59205.1"/>
    <property type="molecule type" value="Genomic_DNA"/>
</dbReference>